<keyword evidence="1" id="KW-0812">Transmembrane</keyword>
<evidence type="ECO:0000313" key="3">
    <source>
        <dbReference type="EMBL" id="NDL66695.1"/>
    </source>
</evidence>
<keyword evidence="4" id="KW-1185">Reference proteome</keyword>
<dbReference type="GO" id="GO:0003677">
    <property type="term" value="F:DNA binding"/>
    <property type="evidence" value="ECO:0007669"/>
    <property type="project" value="InterPro"/>
</dbReference>
<dbReference type="GO" id="GO:0006355">
    <property type="term" value="P:regulation of DNA-templated transcription"/>
    <property type="evidence" value="ECO:0007669"/>
    <property type="project" value="InterPro"/>
</dbReference>
<dbReference type="InterPro" id="IPR000551">
    <property type="entry name" value="MerR-type_HTH_dom"/>
</dbReference>
<accession>A0A7X5HU37</accession>
<dbReference type="Pfam" id="PF16982">
    <property type="entry name" value="Flp1_like"/>
    <property type="match status" value="1"/>
</dbReference>
<comment type="caution">
    <text evidence="3">The sequence shown here is derived from an EMBL/GenBank/DDBJ whole genome shotgun (WGS) entry which is preliminary data.</text>
</comment>
<keyword evidence="1" id="KW-0472">Membrane</keyword>
<dbReference type="InterPro" id="IPR031564">
    <property type="entry name" value="Flp1-like"/>
</dbReference>
<feature type="domain" description="HTH merR-type" evidence="2">
    <location>
        <begin position="1"/>
        <end position="24"/>
    </location>
</feature>
<dbReference type="EMBL" id="JAAEEH010000005">
    <property type="protein sequence ID" value="NDL66695.1"/>
    <property type="molecule type" value="Genomic_DNA"/>
</dbReference>
<protein>
    <recommendedName>
        <fullName evidence="2">HTH merR-type domain-containing protein</fullName>
    </recommendedName>
</protein>
<feature type="transmembrane region" description="Helical" evidence="1">
    <location>
        <begin position="12"/>
        <end position="32"/>
    </location>
</feature>
<dbReference type="Proteomes" id="UP000461585">
    <property type="component" value="Unassembled WGS sequence"/>
</dbReference>
<name>A0A7X5HU37_9FIRM</name>
<proteinExistence type="predicted"/>
<gene>
    <name evidence="3" type="ORF">GXN74_02920</name>
</gene>
<sequence length="54" mass="6173">MRLIKCLRNEEGMGVIEIALIIVVLIGLAFLFKEHINQLLASILGQMRVDQFNF</sequence>
<organism evidence="3 4">
    <name type="scientific">Anaerotalea alkaliphila</name>
    <dbReference type="NCBI Taxonomy" id="2662126"/>
    <lineage>
        <taxon>Bacteria</taxon>
        <taxon>Bacillati</taxon>
        <taxon>Bacillota</taxon>
        <taxon>Clostridia</taxon>
        <taxon>Eubacteriales</taxon>
        <taxon>Anaerotalea</taxon>
    </lineage>
</organism>
<reference evidence="3 4" key="1">
    <citation type="submission" date="2020-01" db="EMBL/GenBank/DDBJ databases">
        <title>Anaeroalcalibacter tamaniensis gen. nov., sp. nov., moderately halophilic strictly anaerobic fermenter bacterium from mud volcano of Taman peninsula.</title>
        <authorList>
            <person name="Frolova A."/>
            <person name="Merkel A.Y."/>
            <person name="Slobodkin A.I."/>
        </authorList>
    </citation>
    <scope>NUCLEOTIDE SEQUENCE [LARGE SCALE GENOMIC DNA]</scope>
    <source>
        <strain evidence="3 4">F-3ap</strain>
    </source>
</reference>
<keyword evidence="1" id="KW-1133">Transmembrane helix</keyword>
<dbReference type="AlphaFoldDB" id="A0A7X5HU37"/>
<evidence type="ECO:0000313" key="4">
    <source>
        <dbReference type="Proteomes" id="UP000461585"/>
    </source>
</evidence>
<evidence type="ECO:0000256" key="1">
    <source>
        <dbReference type="SAM" id="Phobius"/>
    </source>
</evidence>
<dbReference type="PROSITE" id="PS50937">
    <property type="entry name" value="HTH_MERR_2"/>
    <property type="match status" value="1"/>
</dbReference>
<dbReference type="RefSeq" id="WP_162369423.1">
    <property type="nucleotide sequence ID" value="NZ_JAAEEH010000005.1"/>
</dbReference>
<evidence type="ECO:0000259" key="2">
    <source>
        <dbReference type="PROSITE" id="PS50937"/>
    </source>
</evidence>